<protein>
    <submittedName>
        <fullName evidence="9">Enterobactin exporter EntS</fullName>
    </submittedName>
</protein>
<proteinExistence type="predicted"/>
<feature type="transmembrane region" description="Helical" evidence="7">
    <location>
        <begin position="287"/>
        <end position="307"/>
    </location>
</feature>
<dbReference type="InterPro" id="IPR020846">
    <property type="entry name" value="MFS_dom"/>
</dbReference>
<dbReference type="SUPFAM" id="SSF103473">
    <property type="entry name" value="MFS general substrate transporter"/>
    <property type="match status" value="1"/>
</dbReference>
<feature type="transmembrane region" description="Helical" evidence="7">
    <location>
        <begin position="74"/>
        <end position="96"/>
    </location>
</feature>
<evidence type="ECO:0000313" key="10">
    <source>
        <dbReference type="Proteomes" id="UP000075531"/>
    </source>
</evidence>
<dbReference type="GO" id="GO:0005886">
    <property type="term" value="C:plasma membrane"/>
    <property type="evidence" value="ECO:0007669"/>
    <property type="project" value="UniProtKB-SubCell"/>
</dbReference>
<dbReference type="AlphaFoldDB" id="A0A151B073"/>
<dbReference type="Gene3D" id="1.20.1250.20">
    <property type="entry name" value="MFS general substrate transporter like domains"/>
    <property type="match status" value="2"/>
</dbReference>
<feature type="transmembrane region" description="Helical" evidence="7">
    <location>
        <begin position="213"/>
        <end position="235"/>
    </location>
</feature>
<dbReference type="EMBL" id="LTBA01000033">
    <property type="protein sequence ID" value="KYH33298.1"/>
    <property type="molecule type" value="Genomic_DNA"/>
</dbReference>
<evidence type="ECO:0000256" key="6">
    <source>
        <dbReference type="ARBA" id="ARBA00023136"/>
    </source>
</evidence>
<dbReference type="RefSeq" id="WP_066826577.1">
    <property type="nucleotide sequence ID" value="NZ_LTBA01000033.1"/>
</dbReference>
<evidence type="ECO:0000256" key="7">
    <source>
        <dbReference type="SAM" id="Phobius"/>
    </source>
</evidence>
<dbReference type="PATRIC" id="fig|1121338.3.peg.2244"/>
<keyword evidence="2" id="KW-0813">Transport</keyword>
<dbReference type="GO" id="GO:0022857">
    <property type="term" value="F:transmembrane transporter activity"/>
    <property type="evidence" value="ECO:0007669"/>
    <property type="project" value="InterPro"/>
</dbReference>
<evidence type="ECO:0000256" key="4">
    <source>
        <dbReference type="ARBA" id="ARBA00022692"/>
    </source>
</evidence>
<feature type="transmembrane region" description="Helical" evidence="7">
    <location>
        <begin position="313"/>
        <end position="333"/>
    </location>
</feature>
<dbReference type="STRING" id="1121338.CLTEP_21560"/>
<feature type="transmembrane region" description="Helical" evidence="7">
    <location>
        <begin position="374"/>
        <end position="394"/>
    </location>
</feature>
<evidence type="ECO:0000313" key="9">
    <source>
        <dbReference type="EMBL" id="KYH33298.1"/>
    </source>
</evidence>
<evidence type="ECO:0000256" key="1">
    <source>
        <dbReference type="ARBA" id="ARBA00004651"/>
    </source>
</evidence>
<evidence type="ECO:0000256" key="2">
    <source>
        <dbReference type="ARBA" id="ARBA00022448"/>
    </source>
</evidence>
<dbReference type="PANTHER" id="PTHR23513">
    <property type="entry name" value="INTEGRAL MEMBRANE EFFLUX PROTEIN-RELATED"/>
    <property type="match status" value="1"/>
</dbReference>
<keyword evidence="10" id="KW-1185">Reference proteome</keyword>
<evidence type="ECO:0000256" key="5">
    <source>
        <dbReference type="ARBA" id="ARBA00022989"/>
    </source>
</evidence>
<feature type="transmembrane region" description="Helical" evidence="7">
    <location>
        <begin position="42"/>
        <end position="67"/>
    </location>
</feature>
<dbReference type="PROSITE" id="PS50850">
    <property type="entry name" value="MFS"/>
    <property type="match status" value="1"/>
</dbReference>
<keyword evidence="3" id="KW-1003">Cell membrane</keyword>
<feature type="transmembrane region" description="Helical" evidence="7">
    <location>
        <begin position="255"/>
        <end position="275"/>
    </location>
</feature>
<dbReference type="Proteomes" id="UP000075531">
    <property type="component" value="Unassembled WGS sequence"/>
</dbReference>
<dbReference type="OrthoDB" id="9775268at2"/>
<reference evidence="9 10" key="1">
    <citation type="submission" date="2016-02" db="EMBL/GenBank/DDBJ databases">
        <title>Genome sequence of Clostridium tepidiprofundi DSM 19306.</title>
        <authorList>
            <person name="Poehlein A."/>
            <person name="Daniel R."/>
        </authorList>
    </citation>
    <scope>NUCLEOTIDE SEQUENCE [LARGE SCALE GENOMIC DNA]</scope>
    <source>
        <strain evidence="9 10">DSM 19306</strain>
    </source>
</reference>
<sequence>MIKLLKNRNVVILWISRALSRFGDALESLALMYLVYDLTGSGLAMGTVMLFSMIPNIVISPIAGVIVDRYSKKIIMFTAEMVRTVFILLIPILIYTGNIQLWHIYAISVIVSIAESFFEPCSGVVFTLIVSKDELPLLNSLSTTTNHIMRMVGYTAAGIIISFSNKGILFTIDSLTFLISAIAAIIMTIPKIESKKLEKISDMGKDFVDGLKYIFGNGIIPILFLAILIVNALGVPILQFLPITAEKVLKLDPTWAGYFLTISSIGNIVGGIIYPILVKKNMKLKTLYLYALNFMGLCILLVCYFPFKYIGIIMFFIVGVSCSLIGMWSFTEIQKICEKEYFGRVCSLTNIVLLASIPFASAVSGWLIDRVSLLNVFKATGILFIISAVVLYILTGKKIKVCTEAEAISDCSKG</sequence>
<dbReference type="CDD" id="cd06173">
    <property type="entry name" value="MFS_MefA_like"/>
    <property type="match status" value="1"/>
</dbReference>
<evidence type="ECO:0000259" key="8">
    <source>
        <dbReference type="PROSITE" id="PS50850"/>
    </source>
</evidence>
<organism evidence="9 10">
    <name type="scientific">Clostridium tepidiprofundi DSM 19306</name>
    <dbReference type="NCBI Taxonomy" id="1121338"/>
    <lineage>
        <taxon>Bacteria</taxon>
        <taxon>Bacillati</taxon>
        <taxon>Bacillota</taxon>
        <taxon>Clostridia</taxon>
        <taxon>Eubacteriales</taxon>
        <taxon>Clostridiaceae</taxon>
        <taxon>Clostridium</taxon>
    </lineage>
</organism>
<dbReference type="PANTHER" id="PTHR23513:SF6">
    <property type="entry name" value="MAJOR FACILITATOR SUPERFAMILY ASSOCIATED DOMAIN-CONTAINING PROTEIN"/>
    <property type="match status" value="1"/>
</dbReference>
<feature type="transmembrane region" description="Helical" evidence="7">
    <location>
        <begin position="175"/>
        <end position="192"/>
    </location>
</feature>
<keyword evidence="4 7" id="KW-0812">Transmembrane</keyword>
<name>A0A151B073_9CLOT</name>
<gene>
    <name evidence="9" type="ORF">CLTEP_21560</name>
</gene>
<keyword evidence="5 7" id="KW-1133">Transmembrane helix</keyword>
<dbReference type="Pfam" id="PF07690">
    <property type="entry name" value="MFS_1"/>
    <property type="match status" value="1"/>
</dbReference>
<dbReference type="InterPro" id="IPR011701">
    <property type="entry name" value="MFS"/>
</dbReference>
<comment type="caution">
    <text evidence="9">The sequence shown here is derived from an EMBL/GenBank/DDBJ whole genome shotgun (WGS) entry which is preliminary data.</text>
</comment>
<dbReference type="InterPro" id="IPR022324">
    <property type="entry name" value="Bacilysin_exporter_BacE_put"/>
</dbReference>
<dbReference type="PRINTS" id="PR01988">
    <property type="entry name" value="EXPORTERBACE"/>
</dbReference>
<evidence type="ECO:0000256" key="3">
    <source>
        <dbReference type="ARBA" id="ARBA00022475"/>
    </source>
</evidence>
<comment type="subcellular location">
    <subcellularLocation>
        <location evidence="1">Cell membrane</location>
        <topology evidence="1">Multi-pass membrane protein</topology>
    </subcellularLocation>
</comment>
<feature type="transmembrane region" description="Helical" evidence="7">
    <location>
        <begin position="345"/>
        <end position="368"/>
    </location>
</feature>
<feature type="domain" description="Major facilitator superfamily (MFS) profile" evidence="8">
    <location>
        <begin position="1"/>
        <end position="399"/>
    </location>
</feature>
<accession>A0A151B073</accession>
<keyword evidence="6 7" id="KW-0472">Membrane</keyword>
<dbReference type="InterPro" id="IPR036259">
    <property type="entry name" value="MFS_trans_sf"/>
</dbReference>